<comment type="caution">
    <text evidence="1">The sequence shown here is derived from an EMBL/GenBank/DDBJ whole genome shotgun (WGS) entry which is preliminary data.</text>
</comment>
<reference evidence="1 2" key="1">
    <citation type="journal article" date="2023" name="Commun. Biol.">
        <title>Genome analysis of Parmales, the sister group of diatoms, reveals the evolutionary specialization of diatoms from phago-mixotrophs to photoautotrophs.</title>
        <authorList>
            <person name="Ban H."/>
            <person name="Sato S."/>
            <person name="Yoshikawa S."/>
            <person name="Yamada K."/>
            <person name="Nakamura Y."/>
            <person name="Ichinomiya M."/>
            <person name="Sato N."/>
            <person name="Blanc-Mathieu R."/>
            <person name="Endo H."/>
            <person name="Kuwata A."/>
            <person name="Ogata H."/>
        </authorList>
    </citation>
    <scope>NUCLEOTIDE SEQUENCE [LARGE SCALE GENOMIC DNA]</scope>
</reference>
<evidence type="ECO:0000313" key="1">
    <source>
        <dbReference type="EMBL" id="GMI33868.1"/>
    </source>
</evidence>
<dbReference type="EMBL" id="BRYB01003272">
    <property type="protein sequence ID" value="GMI33868.1"/>
    <property type="molecule type" value="Genomic_DNA"/>
</dbReference>
<proteinExistence type="predicted"/>
<protein>
    <recommendedName>
        <fullName evidence="3">C3H1-type domain-containing protein</fullName>
    </recommendedName>
</protein>
<evidence type="ECO:0000313" key="2">
    <source>
        <dbReference type="Proteomes" id="UP001165060"/>
    </source>
</evidence>
<keyword evidence="2" id="KW-1185">Reference proteome</keyword>
<gene>
    <name evidence="1" type="ORF">TeGR_g9514</name>
</gene>
<accession>A0ABQ6MWA5</accession>
<dbReference type="Gene3D" id="4.10.1000.40">
    <property type="match status" value="1"/>
</dbReference>
<evidence type="ECO:0008006" key="3">
    <source>
        <dbReference type="Google" id="ProtNLM"/>
    </source>
</evidence>
<name>A0ABQ6MWA5_9STRA</name>
<organism evidence="1 2">
    <name type="scientific">Tetraparma gracilis</name>
    <dbReference type="NCBI Taxonomy" id="2962635"/>
    <lineage>
        <taxon>Eukaryota</taxon>
        <taxon>Sar</taxon>
        <taxon>Stramenopiles</taxon>
        <taxon>Ochrophyta</taxon>
        <taxon>Bolidophyceae</taxon>
        <taxon>Parmales</taxon>
        <taxon>Triparmaceae</taxon>
        <taxon>Tetraparma</taxon>
    </lineage>
</organism>
<sequence>MCDSCMSAKPTGLTVRCPLCKEEGITAPADDATFTNNGVDAVSGGKGGRGEAASKTVLKWGGGHAKEKKKERSMKRKGKECKFGDACTREGCWFLHPRDEGGGVKKAKIS</sequence>
<dbReference type="Proteomes" id="UP001165060">
    <property type="component" value="Unassembled WGS sequence"/>
</dbReference>